<keyword evidence="10" id="KW-1185">Reference proteome</keyword>
<feature type="domain" description="Helicase ATP-binding" evidence="7">
    <location>
        <begin position="38"/>
        <end position="275"/>
    </location>
</feature>
<dbReference type="WBParaSite" id="SSLN_0001776801-mRNA-1">
    <property type="protein sequence ID" value="SSLN_0001776801-mRNA-1"/>
    <property type="gene ID" value="SSLN_0001776801"/>
</dbReference>
<dbReference type="SMART" id="SM00487">
    <property type="entry name" value="DEXDc"/>
    <property type="match status" value="1"/>
</dbReference>
<evidence type="ECO:0000256" key="3">
    <source>
        <dbReference type="ARBA" id="ARBA00022806"/>
    </source>
</evidence>
<evidence type="ECO:0000313" key="9">
    <source>
        <dbReference type="EMBL" id="VDM03505.1"/>
    </source>
</evidence>
<dbReference type="GO" id="GO:0005524">
    <property type="term" value="F:ATP binding"/>
    <property type="evidence" value="ECO:0007669"/>
    <property type="project" value="UniProtKB-KW"/>
</dbReference>
<dbReference type="GO" id="GO:0003676">
    <property type="term" value="F:nucleic acid binding"/>
    <property type="evidence" value="ECO:0007669"/>
    <property type="project" value="InterPro"/>
</dbReference>
<dbReference type="GO" id="GO:0005829">
    <property type="term" value="C:cytosol"/>
    <property type="evidence" value="ECO:0007669"/>
    <property type="project" value="TreeGrafter"/>
</dbReference>
<evidence type="ECO:0000256" key="4">
    <source>
        <dbReference type="ARBA" id="ARBA00022840"/>
    </source>
</evidence>
<keyword evidence="2 5" id="KW-0378">Hydrolase</keyword>
<dbReference type="PROSITE" id="PS00039">
    <property type="entry name" value="DEAD_ATP_HELICASE"/>
    <property type="match status" value="1"/>
</dbReference>
<dbReference type="InterPro" id="IPR027417">
    <property type="entry name" value="P-loop_NTPase"/>
</dbReference>
<evidence type="ECO:0000256" key="6">
    <source>
        <dbReference type="SAM" id="MobiDB-lite"/>
    </source>
</evidence>
<dbReference type="PANTHER" id="PTHR47959">
    <property type="entry name" value="ATP-DEPENDENT RNA HELICASE RHLE-RELATED"/>
    <property type="match status" value="1"/>
</dbReference>
<evidence type="ECO:0000256" key="5">
    <source>
        <dbReference type="RuleBase" id="RU000492"/>
    </source>
</evidence>
<dbReference type="AlphaFoldDB" id="A0A183TKX1"/>
<feature type="region of interest" description="Disordered" evidence="6">
    <location>
        <begin position="525"/>
        <end position="553"/>
    </location>
</feature>
<organism evidence="11">
    <name type="scientific">Schistocephalus solidus</name>
    <name type="common">Tapeworm</name>
    <dbReference type="NCBI Taxonomy" id="70667"/>
    <lineage>
        <taxon>Eukaryota</taxon>
        <taxon>Metazoa</taxon>
        <taxon>Spiralia</taxon>
        <taxon>Lophotrochozoa</taxon>
        <taxon>Platyhelminthes</taxon>
        <taxon>Cestoda</taxon>
        <taxon>Eucestoda</taxon>
        <taxon>Diphyllobothriidea</taxon>
        <taxon>Diphyllobothriidae</taxon>
        <taxon>Schistocephalus</taxon>
    </lineage>
</organism>
<dbReference type="GO" id="GO:0016787">
    <property type="term" value="F:hydrolase activity"/>
    <property type="evidence" value="ECO:0007669"/>
    <property type="project" value="UniProtKB-KW"/>
</dbReference>
<dbReference type="Proteomes" id="UP000275846">
    <property type="component" value="Unassembled WGS sequence"/>
</dbReference>
<gene>
    <name evidence="9" type="ORF">SSLN_LOCUS17119</name>
</gene>
<evidence type="ECO:0000259" key="7">
    <source>
        <dbReference type="PROSITE" id="PS51192"/>
    </source>
</evidence>
<sequence length="591" mass="64476">MSSPSADIISSARPIRLFEHTLQAANILGELTLCPPHCAANPCWLSAGQPTGYALILAPTRELVCQIVETANLLMQDFDYSKMAASGTESKLNVIRLIGGEDAVEQAISLAWCRHHIIVATPGRLLEHMKQSPGFAQHHLSTMKHLVLDEADRMLSMEFADDIDALLNVFEKPVALLAPLKHPNRTRKGQTYLDKIQQARETKTTESGKKGDPEVRRFGYCPPTLAQVLVPSVAENTYQHKGARFPHPQTHLYTATMTRDVGKLRRVALNRDAVFCGVSSSSVADAAIGQTDGSATLGQVVGSAAVDLPAGLAHFCLPVRRTDKLAVLDWLVECALSGSTGAQKMEEEEGPLRMLFFSKDQNISLSDGKWLPPLHPAAINSDLVCPVLDRFLTFLVSSALDFRIIVFCARCHEARYLAGFLCERGRPAVGLTGRLRQSERKRVLSEFSEGRAKVLVATDVASRGLDLPLVAMVINYGTPLTAKIYRHRVGRTARAGRRGIAVTVITRDDGAAYLELETALLSSSSSRGAEHRSLPRWPTPLPPEQAPRDRGGIGAGLLPMSTRRRLAEEAWSRAAKVCLAVDYANQTEMSG</sequence>
<evidence type="ECO:0000313" key="11">
    <source>
        <dbReference type="WBParaSite" id="SSLN_0001776801-mRNA-1"/>
    </source>
</evidence>
<dbReference type="PROSITE" id="PS51192">
    <property type="entry name" value="HELICASE_ATP_BIND_1"/>
    <property type="match status" value="1"/>
</dbReference>
<dbReference type="GO" id="GO:0003724">
    <property type="term" value="F:RNA helicase activity"/>
    <property type="evidence" value="ECO:0007669"/>
    <property type="project" value="TreeGrafter"/>
</dbReference>
<dbReference type="InterPro" id="IPR000629">
    <property type="entry name" value="RNA-helicase_DEAD-box_CS"/>
</dbReference>
<evidence type="ECO:0000313" key="10">
    <source>
        <dbReference type="Proteomes" id="UP000275846"/>
    </source>
</evidence>
<dbReference type="Pfam" id="PF00271">
    <property type="entry name" value="Helicase_C"/>
    <property type="match status" value="1"/>
</dbReference>
<dbReference type="Gene3D" id="3.40.50.300">
    <property type="entry name" value="P-loop containing nucleotide triphosphate hydrolases"/>
    <property type="match status" value="2"/>
</dbReference>
<evidence type="ECO:0000256" key="1">
    <source>
        <dbReference type="ARBA" id="ARBA00022741"/>
    </source>
</evidence>
<dbReference type="EMBL" id="UYSU01042002">
    <property type="protein sequence ID" value="VDM03505.1"/>
    <property type="molecule type" value="Genomic_DNA"/>
</dbReference>
<dbReference type="PANTHER" id="PTHR47959:SF24">
    <property type="entry name" value="ATP-DEPENDENT RNA HELICASE"/>
    <property type="match status" value="1"/>
</dbReference>
<reference evidence="9 10" key="2">
    <citation type="submission" date="2018-11" db="EMBL/GenBank/DDBJ databases">
        <authorList>
            <consortium name="Pathogen Informatics"/>
        </authorList>
    </citation>
    <scope>NUCLEOTIDE SEQUENCE [LARGE SCALE GENOMIC DNA]</scope>
    <source>
        <strain evidence="9 10">NST_G2</strain>
    </source>
</reference>
<dbReference type="Pfam" id="PF00270">
    <property type="entry name" value="DEAD"/>
    <property type="match status" value="1"/>
</dbReference>
<evidence type="ECO:0000259" key="8">
    <source>
        <dbReference type="PROSITE" id="PS51194"/>
    </source>
</evidence>
<keyword evidence="3 5" id="KW-0347">Helicase</keyword>
<keyword evidence="1 5" id="KW-0547">Nucleotide-binding</keyword>
<dbReference type="InterPro" id="IPR014001">
    <property type="entry name" value="Helicase_ATP-bd"/>
</dbReference>
<proteinExistence type="inferred from homology"/>
<comment type="similarity">
    <text evidence="5">Belongs to the DEAD box helicase family.</text>
</comment>
<dbReference type="SMART" id="SM00490">
    <property type="entry name" value="HELICc"/>
    <property type="match status" value="1"/>
</dbReference>
<keyword evidence="4 5" id="KW-0067">ATP-binding</keyword>
<dbReference type="CDD" id="cd18787">
    <property type="entry name" value="SF2_C_DEAD"/>
    <property type="match status" value="1"/>
</dbReference>
<dbReference type="PROSITE" id="PS51194">
    <property type="entry name" value="HELICASE_CTER"/>
    <property type="match status" value="1"/>
</dbReference>
<evidence type="ECO:0000256" key="2">
    <source>
        <dbReference type="ARBA" id="ARBA00022801"/>
    </source>
</evidence>
<dbReference type="OrthoDB" id="10261904at2759"/>
<dbReference type="SUPFAM" id="SSF52540">
    <property type="entry name" value="P-loop containing nucleoside triphosphate hydrolases"/>
    <property type="match status" value="1"/>
</dbReference>
<reference evidence="11" key="1">
    <citation type="submission" date="2016-06" db="UniProtKB">
        <authorList>
            <consortium name="WormBaseParasite"/>
        </authorList>
    </citation>
    <scope>IDENTIFICATION</scope>
</reference>
<protein>
    <submittedName>
        <fullName evidence="11">RNA helicase</fullName>
    </submittedName>
</protein>
<dbReference type="InterPro" id="IPR050079">
    <property type="entry name" value="DEAD_box_RNA_helicase"/>
</dbReference>
<dbReference type="InterPro" id="IPR011545">
    <property type="entry name" value="DEAD/DEAH_box_helicase_dom"/>
</dbReference>
<dbReference type="InterPro" id="IPR001650">
    <property type="entry name" value="Helicase_C-like"/>
</dbReference>
<name>A0A183TKX1_SCHSO</name>
<dbReference type="STRING" id="70667.A0A183TKX1"/>
<feature type="domain" description="Helicase C-terminal" evidence="8">
    <location>
        <begin position="387"/>
        <end position="542"/>
    </location>
</feature>
<accession>A0A183TKX1</accession>